<reference evidence="2" key="1">
    <citation type="submission" date="2016-12" db="EMBL/GenBank/DDBJ databases">
        <authorList>
            <person name="Varghese N."/>
            <person name="Submissions S."/>
        </authorList>
    </citation>
    <scope>NUCLEOTIDE SEQUENCE [LARGE SCALE GENOMIC DNA]</scope>
    <source>
        <strain evidence="2">DSM 25035</strain>
    </source>
</reference>
<protein>
    <submittedName>
        <fullName evidence="1">Uncharacterized protein</fullName>
    </submittedName>
</protein>
<evidence type="ECO:0000313" key="2">
    <source>
        <dbReference type="Proteomes" id="UP000184609"/>
    </source>
</evidence>
<dbReference type="EMBL" id="FRXN01000006">
    <property type="protein sequence ID" value="SHO64900.1"/>
    <property type="molecule type" value="Genomic_DNA"/>
</dbReference>
<sequence>MRYIGQINRLKYETVWINWGMEKKLSELFEEIINTRGVHHQLEMHEGTVRTYRKRYADGKMTVEKMREVLVKAGYKRVQEERWGR</sequence>
<name>A0A1M7ZIZ8_9BACT</name>
<organism evidence="1 2">
    <name type="scientific">Algoriphagus zhangzhouensis</name>
    <dbReference type="NCBI Taxonomy" id="1073327"/>
    <lineage>
        <taxon>Bacteria</taxon>
        <taxon>Pseudomonadati</taxon>
        <taxon>Bacteroidota</taxon>
        <taxon>Cytophagia</taxon>
        <taxon>Cytophagales</taxon>
        <taxon>Cyclobacteriaceae</taxon>
        <taxon>Algoriphagus</taxon>
    </lineage>
</organism>
<accession>A0A1M7ZIZ8</accession>
<keyword evidence="2" id="KW-1185">Reference proteome</keyword>
<gene>
    <name evidence="1" type="ORF">SAMN04488108_3729</name>
</gene>
<dbReference type="AlphaFoldDB" id="A0A1M7ZIZ8"/>
<dbReference type="Proteomes" id="UP000184609">
    <property type="component" value="Unassembled WGS sequence"/>
</dbReference>
<dbReference type="STRING" id="1073327.SAMN04488108_3729"/>
<evidence type="ECO:0000313" key="1">
    <source>
        <dbReference type="EMBL" id="SHO64900.1"/>
    </source>
</evidence>
<proteinExistence type="predicted"/>